<evidence type="ECO:0000313" key="2">
    <source>
        <dbReference type="Proteomes" id="UP000318380"/>
    </source>
</evidence>
<dbReference type="Proteomes" id="UP000318380">
    <property type="component" value="Unassembled WGS sequence"/>
</dbReference>
<keyword evidence="2" id="KW-1185">Reference proteome</keyword>
<reference evidence="1 2" key="1">
    <citation type="submission" date="2019-06" db="EMBL/GenBank/DDBJ databases">
        <title>Sequencing the genomes of 1000 actinobacteria strains.</title>
        <authorList>
            <person name="Klenk H.-P."/>
        </authorList>
    </citation>
    <scope>NUCLEOTIDE SEQUENCE [LARGE SCALE GENOMIC DNA]</scope>
    <source>
        <strain evidence="1 2">DSM 24683</strain>
    </source>
</reference>
<name>A0A561B102_9ACTN</name>
<dbReference type="RefSeq" id="WP_145814833.1">
    <property type="nucleotide sequence ID" value="NZ_VIVK01000004.1"/>
</dbReference>
<organism evidence="1 2">
    <name type="scientific">Kribbella amoyensis</name>
    <dbReference type="NCBI Taxonomy" id="996641"/>
    <lineage>
        <taxon>Bacteria</taxon>
        <taxon>Bacillati</taxon>
        <taxon>Actinomycetota</taxon>
        <taxon>Actinomycetes</taxon>
        <taxon>Propionibacteriales</taxon>
        <taxon>Kribbellaceae</taxon>
        <taxon>Kribbella</taxon>
    </lineage>
</organism>
<comment type="caution">
    <text evidence="1">The sequence shown here is derived from an EMBL/GenBank/DDBJ whole genome shotgun (WGS) entry which is preliminary data.</text>
</comment>
<dbReference type="OrthoDB" id="3829569at2"/>
<dbReference type="AlphaFoldDB" id="A0A561B102"/>
<dbReference type="EMBL" id="VIVK01000004">
    <property type="protein sequence ID" value="TWD72545.1"/>
    <property type="molecule type" value="Genomic_DNA"/>
</dbReference>
<accession>A0A561B102</accession>
<sequence>MTDQTPEETGPDAAAALVVRVWRESSDPTGLRARVTSRPDLGAEGETTRVVTSAEAVYREVREWLEEFVERTTR</sequence>
<protein>
    <submittedName>
        <fullName evidence="1">Uncharacterized protein</fullName>
    </submittedName>
</protein>
<evidence type="ECO:0000313" key="1">
    <source>
        <dbReference type="EMBL" id="TWD72545.1"/>
    </source>
</evidence>
<gene>
    <name evidence="1" type="ORF">FB561_7537</name>
</gene>
<proteinExistence type="predicted"/>